<evidence type="ECO:0000256" key="1">
    <source>
        <dbReference type="SAM" id="Phobius"/>
    </source>
</evidence>
<comment type="caution">
    <text evidence="3">The sequence shown here is derived from an EMBL/GenBank/DDBJ whole genome shotgun (WGS) entry which is preliminary data.</text>
</comment>
<gene>
    <name evidence="3" type="ORF">CEPIT_LOCUS34681</name>
</gene>
<feature type="transmembrane region" description="Helical" evidence="1">
    <location>
        <begin position="30"/>
        <end position="57"/>
    </location>
</feature>
<evidence type="ECO:0008006" key="5">
    <source>
        <dbReference type="Google" id="ProtNLM"/>
    </source>
</evidence>
<dbReference type="AlphaFoldDB" id="A0AAV0FK30"/>
<feature type="chain" id="PRO_5043874673" description="Secreted protein" evidence="2">
    <location>
        <begin position="20"/>
        <end position="106"/>
    </location>
</feature>
<dbReference type="Proteomes" id="UP001152523">
    <property type="component" value="Unassembled WGS sequence"/>
</dbReference>
<feature type="signal peptide" evidence="2">
    <location>
        <begin position="1"/>
        <end position="19"/>
    </location>
</feature>
<keyword evidence="1" id="KW-0812">Transmembrane</keyword>
<reference evidence="3" key="1">
    <citation type="submission" date="2022-07" db="EMBL/GenBank/DDBJ databases">
        <authorList>
            <person name="Macas J."/>
            <person name="Novak P."/>
            <person name="Neumann P."/>
        </authorList>
    </citation>
    <scope>NUCLEOTIDE SEQUENCE</scope>
</reference>
<keyword evidence="1" id="KW-1133">Transmembrane helix</keyword>
<evidence type="ECO:0000313" key="3">
    <source>
        <dbReference type="EMBL" id="CAH9135657.1"/>
    </source>
</evidence>
<evidence type="ECO:0000313" key="4">
    <source>
        <dbReference type="Proteomes" id="UP001152523"/>
    </source>
</evidence>
<accession>A0AAV0FK30</accession>
<keyword evidence="2" id="KW-0732">Signal</keyword>
<keyword evidence="1" id="KW-0472">Membrane</keyword>
<proteinExistence type="predicted"/>
<organism evidence="3 4">
    <name type="scientific">Cuscuta epithymum</name>
    <dbReference type="NCBI Taxonomy" id="186058"/>
    <lineage>
        <taxon>Eukaryota</taxon>
        <taxon>Viridiplantae</taxon>
        <taxon>Streptophyta</taxon>
        <taxon>Embryophyta</taxon>
        <taxon>Tracheophyta</taxon>
        <taxon>Spermatophyta</taxon>
        <taxon>Magnoliopsida</taxon>
        <taxon>eudicotyledons</taxon>
        <taxon>Gunneridae</taxon>
        <taxon>Pentapetalae</taxon>
        <taxon>asterids</taxon>
        <taxon>lamiids</taxon>
        <taxon>Solanales</taxon>
        <taxon>Convolvulaceae</taxon>
        <taxon>Cuscuteae</taxon>
        <taxon>Cuscuta</taxon>
        <taxon>Cuscuta subgen. Cuscuta</taxon>
    </lineage>
</organism>
<keyword evidence="4" id="KW-1185">Reference proteome</keyword>
<protein>
    <recommendedName>
        <fullName evidence="5">Secreted protein</fullName>
    </recommendedName>
</protein>
<sequence>MNVLHSIALLAFLMKSSTCMVPNSPPNLDLTVIVLVSTSFGPITAINGTFCFSAFLISFDKRSPLQSSARIPLAFNLFTVSLQNSSCKQCAHVSIDLSNNVSIHSS</sequence>
<dbReference type="EMBL" id="CAMAPF010000990">
    <property type="protein sequence ID" value="CAH9135657.1"/>
    <property type="molecule type" value="Genomic_DNA"/>
</dbReference>
<evidence type="ECO:0000256" key="2">
    <source>
        <dbReference type="SAM" id="SignalP"/>
    </source>
</evidence>
<name>A0AAV0FK30_9ASTE</name>